<dbReference type="PANTHER" id="PTHR40621">
    <property type="entry name" value="TRANSCRIPTION FACTOR KAPC-RELATED"/>
    <property type="match status" value="1"/>
</dbReference>
<dbReference type="AlphaFoldDB" id="A0A4P6XVZ8"/>
<gene>
    <name evidence="5" type="ORF">METSCH_G01680</name>
</gene>
<evidence type="ECO:0000256" key="3">
    <source>
        <dbReference type="SAM" id="Coils"/>
    </source>
</evidence>
<evidence type="ECO:0000313" key="6">
    <source>
        <dbReference type="Proteomes" id="UP000292447"/>
    </source>
</evidence>
<dbReference type="InterPro" id="IPR004827">
    <property type="entry name" value="bZIP"/>
</dbReference>
<dbReference type="GO" id="GO:0001228">
    <property type="term" value="F:DNA-binding transcription activator activity, RNA polymerase II-specific"/>
    <property type="evidence" value="ECO:0007669"/>
    <property type="project" value="TreeGrafter"/>
</dbReference>
<keyword evidence="6" id="KW-1185">Reference proteome</keyword>
<dbReference type="GO" id="GO:0000976">
    <property type="term" value="F:transcription cis-regulatory region binding"/>
    <property type="evidence" value="ECO:0007669"/>
    <property type="project" value="InterPro"/>
</dbReference>
<dbReference type="PROSITE" id="PS50217">
    <property type="entry name" value="BZIP"/>
    <property type="match status" value="1"/>
</dbReference>
<dbReference type="CDD" id="cd14688">
    <property type="entry name" value="bZIP_YAP"/>
    <property type="match status" value="1"/>
</dbReference>
<reference evidence="6" key="1">
    <citation type="submission" date="2019-03" db="EMBL/GenBank/DDBJ databases">
        <title>Snf2 controls pulcherriminic acid biosynthesis and connects pigmentation and antifungal activity of the yeast Metschnikowia pulcherrima.</title>
        <authorList>
            <person name="Gore-Lloyd D."/>
            <person name="Sumann I."/>
            <person name="Brachmann A.O."/>
            <person name="Schneeberger K."/>
            <person name="Ortiz-Merino R.A."/>
            <person name="Moreno-Beltran M."/>
            <person name="Schlaefli M."/>
            <person name="Kirner P."/>
            <person name="Santos Kron A."/>
            <person name="Wolfe K.H."/>
            <person name="Piel J."/>
            <person name="Ahrens C.H."/>
            <person name="Henk D."/>
            <person name="Freimoser F.M."/>
        </authorList>
    </citation>
    <scope>NUCLEOTIDE SEQUENCE [LARGE SCALE GENOMIC DNA]</scope>
    <source>
        <strain evidence="6">APC 1.2</strain>
    </source>
</reference>
<dbReference type="EMBL" id="CP034462">
    <property type="protein sequence ID" value="QBM91125.1"/>
    <property type="molecule type" value="Genomic_DNA"/>
</dbReference>
<proteinExistence type="predicted"/>
<accession>A0A4P6XVZ8</accession>
<keyword evidence="2" id="KW-0539">Nucleus</keyword>
<dbReference type="SMART" id="SM00338">
    <property type="entry name" value="BRLZ"/>
    <property type="match status" value="1"/>
</dbReference>
<evidence type="ECO:0000259" key="4">
    <source>
        <dbReference type="PROSITE" id="PS50217"/>
    </source>
</evidence>
<keyword evidence="3" id="KW-0175">Coiled coil</keyword>
<evidence type="ECO:0000256" key="2">
    <source>
        <dbReference type="ARBA" id="ARBA00023242"/>
    </source>
</evidence>
<comment type="subcellular location">
    <subcellularLocation>
        <location evidence="1">Nucleus</location>
    </subcellularLocation>
</comment>
<evidence type="ECO:0000313" key="5">
    <source>
        <dbReference type="EMBL" id="QBM91125.1"/>
    </source>
</evidence>
<dbReference type="SUPFAM" id="SSF57959">
    <property type="entry name" value="Leucine zipper domain"/>
    <property type="match status" value="1"/>
</dbReference>
<sequence>MSSFQTIAEELWRNPDICDIVSPKPDTTPQFDAYNPVNNYIIPGFNPQSIPQPENAAAGHWLSPAEEVYFDEIGKTPAQYYNNSGQEANGNVARFETESLLSVSSVTNALVGRSASGADKEKTKLRKPRGKVLNDDEAELINKDDSLLTEEQLVIKRKAQNRLAQRAFRERKELKLKELQQKLLESEGERRRLLEVLDEVKQQFISVKTENQVLRQHSNTSSQTSKFTFPQSQEAFVEQMMHGQQHVVKPDTVSKIYEEPQRPGEKVLAVGAVWDYLQFKIEEEEYENIDMVEVMMALKGNEVCHGYGPAYPLELVDEALQRVADKMNA</sequence>
<dbReference type="PANTHER" id="PTHR40621:SF8">
    <property type="entry name" value="AP-1-LIKE TRANSCRIPTION FACTOR YAP3"/>
    <property type="match status" value="1"/>
</dbReference>
<dbReference type="STRING" id="2163413.A0A4P6XVZ8"/>
<dbReference type="PROSITE" id="PS00036">
    <property type="entry name" value="BZIP_BASIC"/>
    <property type="match status" value="1"/>
</dbReference>
<dbReference type="InterPro" id="IPR050936">
    <property type="entry name" value="AP-1-like"/>
</dbReference>
<dbReference type="Gene3D" id="1.20.5.170">
    <property type="match status" value="1"/>
</dbReference>
<protein>
    <recommendedName>
        <fullName evidence="4">BZIP domain-containing protein</fullName>
    </recommendedName>
</protein>
<feature type="coiled-coil region" evidence="3">
    <location>
        <begin position="169"/>
        <end position="203"/>
    </location>
</feature>
<feature type="domain" description="BZIP" evidence="4">
    <location>
        <begin position="156"/>
        <end position="214"/>
    </location>
</feature>
<dbReference type="GO" id="GO:0090575">
    <property type="term" value="C:RNA polymerase II transcription regulator complex"/>
    <property type="evidence" value="ECO:0007669"/>
    <property type="project" value="TreeGrafter"/>
</dbReference>
<evidence type="ECO:0000256" key="1">
    <source>
        <dbReference type="ARBA" id="ARBA00004123"/>
    </source>
</evidence>
<name>A0A4P6XVZ8_9ASCO</name>
<dbReference type="Proteomes" id="UP000292447">
    <property type="component" value="Chromosome VII"/>
</dbReference>
<organism evidence="5 6">
    <name type="scientific">Metschnikowia aff. pulcherrima</name>
    <dbReference type="NCBI Taxonomy" id="2163413"/>
    <lineage>
        <taxon>Eukaryota</taxon>
        <taxon>Fungi</taxon>
        <taxon>Dikarya</taxon>
        <taxon>Ascomycota</taxon>
        <taxon>Saccharomycotina</taxon>
        <taxon>Pichiomycetes</taxon>
        <taxon>Metschnikowiaceae</taxon>
        <taxon>Metschnikowia</taxon>
    </lineage>
</organism>
<dbReference type="InterPro" id="IPR046347">
    <property type="entry name" value="bZIP_sf"/>
</dbReference>